<dbReference type="EMBL" id="KL198016">
    <property type="protein sequence ID" value="KDQ21474.1"/>
    <property type="molecule type" value="Genomic_DNA"/>
</dbReference>
<dbReference type="OrthoDB" id="5516652at2759"/>
<keyword evidence="12" id="KW-0206">Cytoskeleton</keyword>
<evidence type="ECO:0000256" key="8">
    <source>
        <dbReference type="ARBA" id="ARBA00022618"/>
    </source>
</evidence>
<evidence type="ECO:0000256" key="1">
    <source>
        <dbReference type="ARBA" id="ARBA00004123"/>
    </source>
</evidence>
<evidence type="ECO:0000313" key="17">
    <source>
        <dbReference type="EMBL" id="KDQ21474.1"/>
    </source>
</evidence>
<dbReference type="GO" id="GO:0042729">
    <property type="term" value="C:DASH complex"/>
    <property type="evidence" value="ECO:0007669"/>
    <property type="project" value="InterPro"/>
</dbReference>
<dbReference type="STRING" id="930990.A0A067N0U5"/>
<evidence type="ECO:0000256" key="6">
    <source>
        <dbReference type="ARBA" id="ARBA00022454"/>
    </source>
</evidence>
<keyword evidence="10" id="KW-0498">Mitosis</keyword>
<proteinExistence type="inferred from homology"/>
<evidence type="ECO:0000256" key="5">
    <source>
        <dbReference type="ARBA" id="ARBA00020259"/>
    </source>
</evidence>
<evidence type="ECO:0000256" key="16">
    <source>
        <dbReference type="ARBA" id="ARBA00030569"/>
    </source>
</evidence>
<keyword evidence="18" id="KW-1185">Reference proteome</keyword>
<evidence type="ECO:0000256" key="7">
    <source>
        <dbReference type="ARBA" id="ARBA00022490"/>
    </source>
</evidence>
<evidence type="ECO:0000256" key="15">
    <source>
        <dbReference type="ARBA" id="ARBA00023328"/>
    </source>
</evidence>
<keyword evidence="14" id="KW-0131">Cell cycle</keyword>
<keyword evidence="15" id="KW-0137">Centromere</keyword>
<reference evidence="18" key="1">
    <citation type="journal article" date="2014" name="Proc. Natl. Acad. Sci. U.S.A.">
        <title>Extensive sampling of basidiomycete genomes demonstrates inadequacy of the white-rot/brown-rot paradigm for wood decay fungi.</title>
        <authorList>
            <person name="Riley R."/>
            <person name="Salamov A.A."/>
            <person name="Brown D.W."/>
            <person name="Nagy L.G."/>
            <person name="Floudas D."/>
            <person name="Held B.W."/>
            <person name="Levasseur A."/>
            <person name="Lombard V."/>
            <person name="Morin E."/>
            <person name="Otillar R."/>
            <person name="Lindquist E.A."/>
            <person name="Sun H."/>
            <person name="LaButti K.M."/>
            <person name="Schmutz J."/>
            <person name="Jabbour D."/>
            <person name="Luo H."/>
            <person name="Baker S.E."/>
            <person name="Pisabarro A.G."/>
            <person name="Walton J.D."/>
            <person name="Blanchette R.A."/>
            <person name="Henrissat B."/>
            <person name="Martin F."/>
            <person name="Cullen D."/>
            <person name="Hibbett D.S."/>
            <person name="Grigoriev I.V."/>
        </authorList>
    </citation>
    <scope>NUCLEOTIDE SEQUENCE [LARGE SCALE GENOMIC DNA]</scope>
    <source>
        <strain evidence="18">FD-172 SS1</strain>
    </source>
</reference>
<organism evidence="17 18">
    <name type="scientific">Botryobasidium botryosum (strain FD-172 SS1)</name>
    <dbReference type="NCBI Taxonomy" id="930990"/>
    <lineage>
        <taxon>Eukaryota</taxon>
        <taxon>Fungi</taxon>
        <taxon>Dikarya</taxon>
        <taxon>Basidiomycota</taxon>
        <taxon>Agaricomycotina</taxon>
        <taxon>Agaricomycetes</taxon>
        <taxon>Cantharellales</taxon>
        <taxon>Botryobasidiaceae</taxon>
        <taxon>Botryobasidium</taxon>
    </lineage>
</organism>
<keyword evidence="6" id="KW-0158">Chromosome</keyword>
<evidence type="ECO:0000256" key="11">
    <source>
        <dbReference type="ARBA" id="ARBA00022838"/>
    </source>
</evidence>
<evidence type="ECO:0000256" key="3">
    <source>
        <dbReference type="ARBA" id="ARBA00004629"/>
    </source>
</evidence>
<dbReference type="PANTHER" id="PTHR28222:SF1">
    <property type="entry name" value="DASH COMPLEX SUBUNIT DAD4"/>
    <property type="match status" value="1"/>
</dbReference>
<dbReference type="FunCoup" id="A0A067N0U5">
    <property type="interactions" value="2"/>
</dbReference>
<keyword evidence="11" id="KW-0995">Kinetochore</keyword>
<keyword evidence="13" id="KW-0539">Nucleus</keyword>
<evidence type="ECO:0000313" key="18">
    <source>
        <dbReference type="Proteomes" id="UP000027195"/>
    </source>
</evidence>
<dbReference type="AlphaFoldDB" id="A0A067N0U5"/>
<accession>A0A067N0U5</accession>
<comment type="similarity">
    <text evidence="4">Belongs to the DASH complex DAD4 family.</text>
</comment>
<evidence type="ECO:0000256" key="10">
    <source>
        <dbReference type="ARBA" id="ARBA00022776"/>
    </source>
</evidence>
<dbReference type="GO" id="GO:0008608">
    <property type="term" value="P:attachment of spindle microtubules to kinetochore"/>
    <property type="evidence" value="ECO:0007669"/>
    <property type="project" value="InterPro"/>
</dbReference>
<evidence type="ECO:0000256" key="12">
    <source>
        <dbReference type="ARBA" id="ARBA00023212"/>
    </source>
</evidence>
<evidence type="ECO:0000256" key="4">
    <source>
        <dbReference type="ARBA" id="ARBA00009754"/>
    </source>
</evidence>
<evidence type="ECO:0000256" key="9">
    <source>
        <dbReference type="ARBA" id="ARBA00022701"/>
    </source>
</evidence>
<evidence type="ECO:0000256" key="14">
    <source>
        <dbReference type="ARBA" id="ARBA00023306"/>
    </source>
</evidence>
<dbReference type="HOGENOM" id="CLU_177920_1_1_1"/>
<dbReference type="InterPro" id="IPR013959">
    <property type="entry name" value="DASH_Dad4"/>
</dbReference>
<keyword evidence="7" id="KW-0963">Cytoplasm</keyword>
<evidence type="ECO:0000256" key="13">
    <source>
        <dbReference type="ARBA" id="ARBA00023242"/>
    </source>
</evidence>
<name>A0A067N0U5_BOTB1</name>
<evidence type="ECO:0000256" key="2">
    <source>
        <dbReference type="ARBA" id="ARBA00004186"/>
    </source>
</evidence>
<dbReference type="Proteomes" id="UP000027195">
    <property type="component" value="Unassembled WGS sequence"/>
</dbReference>
<dbReference type="GO" id="GO:0005874">
    <property type="term" value="C:microtubule"/>
    <property type="evidence" value="ECO:0007669"/>
    <property type="project" value="UniProtKB-KW"/>
</dbReference>
<comment type="subcellular location">
    <subcellularLocation>
        <location evidence="3">Chromosome</location>
        <location evidence="3">Centromere</location>
        <location evidence="3">Kinetochore</location>
    </subcellularLocation>
    <subcellularLocation>
        <location evidence="2">Cytoplasm</location>
        <location evidence="2">Cytoskeleton</location>
        <location evidence="2">Spindle</location>
    </subcellularLocation>
    <subcellularLocation>
        <location evidence="1">Nucleus</location>
    </subcellularLocation>
</comment>
<dbReference type="Pfam" id="PF08650">
    <property type="entry name" value="DASH_Dad4"/>
    <property type="match status" value="1"/>
</dbReference>
<dbReference type="GO" id="GO:0051301">
    <property type="term" value="P:cell division"/>
    <property type="evidence" value="ECO:0007669"/>
    <property type="project" value="UniProtKB-KW"/>
</dbReference>
<dbReference type="InParanoid" id="A0A067N0U5"/>
<protein>
    <recommendedName>
        <fullName evidence="5">DASH complex subunit DAD4</fullName>
    </recommendedName>
    <alternativeName>
        <fullName evidence="16">Outer kinetochore protein DAD4</fullName>
    </alternativeName>
</protein>
<keyword evidence="8" id="KW-0132">Cell division</keyword>
<dbReference type="GO" id="GO:0072686">
    <property type="term" value="C:mitotic spindle"/>
    <property type="evidence" value="ECO:0007669"/>
    <property type="project" value="InterPro"/>
</dbReference>
<keyword evidence="9" id="KW-0493">Microtubule</keyword>
<gene>
    <name evidence="17" type="ORF">BOTBODRAFT_99074</name>
</gene>
<sequence>MESPHEEIQAVLLERIIKNADKLLEAIRELNHCVEEIKYANMDVDIAAELFLNYRRNVQYNLGARGVQQNPVMIKPESPEQ</sequence>
<dbReference type="PANTHER" id="PTHR28222">
    <property type="entry name" value="DASH COMPLEX SUBUNIT DAD4"/>
    <property type="match status" value="1"/>
</dbReference>